<gene>
    <name evidence="2" type="ORF">HNQ45_001599</name>
</gene>
<dbReference type="Proteomes" id="UP000579136">
    <property type="component" value="Unassembled WGS sequence"/>
</dbReference>
<name>A0A9Q2D1I8_9STAP</name>
<dbReference type="EMBL" id="JACHHF010000013">
    <property type="protein sequence ID" value="MBB5176685.1"/>
    <property type="molecule type" value="Genomic_DNA"/>
</dbReference>
<dbReference type="InterPro" id="IPR011528">
    <property type="entry name" value="NERD"/>
</dbReference>
<feature type="domain" description="NERD" evidence="1">
    <location>
        <begin position="48"/>
        <end position="160"/>
    </location>
</feature>
<evidence type="ECO:0000313" key="2">
    <source>
        <dbReference type="EMBL" id="MBB5176685.1"/>
    </source>
</evidence>
<dbReference type="PROSITE" id="PS50965">
    <property type="entry name" value="NERD"/>
    <property type="match status" value="1"/>
</dbReference>
<comment type="caution">
    <text evidence="2">The sequence shown here is derived from an EMBL/GenBank/DDBJ whole genome shotgun (WGS) entry which is preliminary data.</text>
</comment>
<reference evidence="2 3" key="1">
    <citation type="submission" date="2020-08" db="EMBL/GenBank/DDBJ databases">
        <title>Genomic Encyclopedia of Type Strains, Phase IV (KMG-IV): sequencing the most valuable type-strain genomes for metagenomic binning, comparative biology and taxonomic classification.</title>
        <authorList>
            <person name="Goeker M."/>
        </authorList>
    </citation>
    <scope>NUCLEOTIDE SEQUENCE [LARGE SCALE GENOMIC DNA]</scope>
    <source>
        <strain evidence="2 3">DSM 19163</strain>
    </source>
</reference>
<keyword evidence="3" id="KW-1185">Reference proteome</keyword>
<proteinExistence type="predicted"/>
<dbReference type="RefSeq" id="WP_183675519.1">
    <property type="nucleotide sequence ID" value="NZ_JACHHF010000013.1"/>
</dbReference>
<evidence type="ECO:0000259" key="1">
    <source>
        <dbReference type="PROSITE" id="PS50965"/>
    </source>
</evidence>
<organism evidence="2 3">
    <name type="scientific">Nosocomiicoccus ampullae</name>
    <dbReference type="NCBI Taxonomy" id="489910"/>
    <lineage>
        <taxon>Bacteria</taxon>
        <taxon>Bacillati</taxon>
        <taxon>Bacillota</taxon>
        <taxon>Bacilli</taxon>
        <taxon>Bacillales</taxon>
        <taxon>Staphylococcaceae</taxon>
        <taxon>Nosocomiicoccus</taxon>
    </lineage>
</organism>
<protein>
    <recommendedName>
        <fullName evidence="1">NERD domain-containing protein</fullName>
    </recommendedName>
</protein>
<dbReference type="Pfam" id="PF08378">
    <property type="entry name" value="NERD"/>
    <property type="match status" value="1"/>
</dbReference>
<accession>A0A9Q2D1I8</accession>
<evidence type="ECO:0000313" key="3">
    <source>
        <dbReference type="Proteomes" id="UP000579136"/>
    </source>
</evidence>
<dbReference type="AlphaFoldDB" id="A0A9Q2D1I8"/>
<sequence>MLYNHNQILIIGGYMQIKKSLVHRQLIALKKRGHLSFKTINYLKQLNLGHNGEVSFANIFDSVMTDYCETIHDFRFILDGSERQIDTVAIFNNAILIFEIKNHQRNQVFHNGSFYSYKTKKEIKSPLHQINDTANKFSELLYSIDQRIPIHSYVVYINRNFQLYNLPLKEPIIMYSQLSNFLNDLKNQHTLVKPHVQMLKDQIIHLNDEIPRYCDVDYTFESLNKGIFCENDGSELLSNGLEKYICGNCGTFYQQKDVVFQLVEDFRALFPDEKITLNKLYEFSGKKISHYKLQKVLNAYYEKIGVRRGAYYVDKKPYNDN</sequence>